<protein>
    <submittedName>
        <fullName evidence="1">Papilin</fullName>
    </submittedName>
</protein>
<accession>A0A183A1J2</accession>
<dbReference type="WBParaSite" id="ECPE_0000082701-mRNA-1">
    <property type="protein sequence ID" value="ECPE_0000082701-mRNA-1"/>
    <property type="gene ID" value="ECPE_0000082701"/>
</dbReference>
<reference evidence="1" key="1">
    <citation type="submission" date="2016-06" db="UniProtKB">
        <authorList>
            <consortium name="WormBaseParasite"/>
        </authorList>
    </citation>
    <scope>IDENTIFICATION</scope>
</reference>
<dbReference type="AlphaFoldDB" id="A0A183A1J2"/>
<evidence type="ECO:0000313" key="1">
    <source>
        <dbReference type="WBParaSite" id="ECPE_0000082701-mRNA-1"/>
    </source>
</evidence>
<name>A0A183A1J2_9TREM</name>
<sequence length="72" mass="8024">LVPDCGPVHVCCQGGIPRSGSQSGRPCGRCDSICDQIHFYSGYSQMDPIPWWMGKPNCPNPNWTRCLKLCLR</sequence>
<proteinExistence type="predicted"/>
<organism evidence="1">
    <name type="scientific">Echinostoma caproni</name>
    <dbReference type="NCBI Taxonomy" id="27848"/>
    <lineage>
        <taxon>Eukaryota</taxon>
        <taxon>Metazoa</taxon>
        <taxon>Spiralia</taxon>
        <taxon>Lophotrochozoa</taxon>
        <taxon>Platyhelminthes</taxon>
        <taxon>Trematoda</taxon>
        <taxon>Digenea</taxon>
        <taxon>Plagiorchiida</taxon>
        <taxon>Echinostomata</taxon>
        <taxon>Echinostomatoidea</taxon>
        <taxon>Echinostomatidae</taxon>
        <taxon>Echinostoma</taxon>
    </lineage>
</organism>